<dbReference type="EMBL" id="HBIM01011717">
    <property type="protein sequence ID" value="CAE0412436.1"/>
    <property type="molecule type" value="Transcribed_RNA"/>
</dbReference>
<feature type="signal peptide" evidence="1">
    <location>
        <begin position="1"/>
        <end position="24"/>
    </location>
</feature>
<sequence>MQQLVVAFLLVLLIPSCTVHLVESAFWDITSEKRRPSFKVMDLSNGSEVRFRPSPLIGGPQWLPLHVKLILRNVDDGSRYVLYDFIPLDATDKEVLARLTTFQNVPGEIRSTIVGSTKLATHSTISLLDDDLVYQRAQEYCENYPRELNLLTNNCWTFAIGLAAHLSENQ</sequence>
<accession>A0A7S3L5A7</accession>
<evidence type="ECO:0008006" key="3">
    <source>
        <dbReference type="Google" id="ProtNLM"/>
    </source>
</evidence>
<reference evidence="2" key="1">
    <citation type="submission" date="2021-01" db="EMBL/GenBank/DDBJ databases">
        <authorList>
            <person name="Corre E."/>
            <person name="Pelletier E."/>
            <person name="Niang G."/>
            <person name="Scheremetjew M."/>
            <person name="Finn R."/>
            <person name="Kale V."/>
            <person name="Holt S."/>
            <person name="Cochrane G."/>
            <person name="Meng A."/>
            <person name="Brown T."/>
            <person name="Cohen L."/>
        </authorList>
    </citation>
    <scope>NUCLEOTIDE SEQUENCE</scope>
    <source>
        <strain evidence="2">CCMP127</strain>
    </source>
</reference>
<feature type="chain" id="PRO_5030772749" description="DUF4105 domain-containing protein" evidence="1">
    <location>
        <begin position="25"/>
        <end position="170"/>
    </location>
</feature>
<gene>
    <name evidence="2" type="ORF">ACOF00016_LOCUS9700</name>
</gene>
<evidence type="ECO:0000313" key="2">
    <source>
        <dbReference type="EMBL" id="CAE0412436.1"/>
    </source>
</evidence>
<protein>
    <recommendedName>
        <fullName evidence="3">DUF4105 domain-containing protein</fullName>
    </recommendedName>
</protein>
<organism evidence="2">
    <name type="scientific">Amphora coffeiformis</name>
    <dbReference type="NCBI Taxonomy" id="265554"/>
    <lineage>
        <taxon>Eukaryota</taxon>
        <taxon>Sar</taxon>
        <taxon>Stramenopiles</taxon>
        <taxon>Ochrophyta</taxon>
        <taxon>Bacillariophyta</taxon>
        <taxon>Bacillariophyceae</taxon>
        <taxon>Bacillariophycidae</taxon>
        <taxon>Thalassiophysales</taxon>
        <taxon>Catenulaceae</taxon>
        <taxon>Amphora</taxon>
    </lineage>
</organism>
<evidence type="ECO:0000256" key="1">
    <source>
        <dbReference type="SAM" id="SignalP"/>
    </source>
</evidence>
<keyword evidence="1" id="KW-0732">Signal</keyword>
<proteinExistence type="predicted"/>
<name>A0A7S3L5A7_9STRA</name>
<dbReference type="AlphaFoldDB" id="A0A7S3L5A7"/>